<gene>
    <name evidence="2" type="ORF">WN51_03061</name>
</gene>
<proteinExistence type="predicted"/>
<accession>A0A0M8ZZ52</accession>
<organism evidence="2 3">
    <name type="scientific">Melipona quadrifasciata</name>
    <dbReference type="NCBI Taxonomy" id="166423"/>
    <lineage>
        <taxon>Eukaryota</taxon>
        <taxon>Metazoa</taxon>
        <taxon>Ecdysozoa</taxon>
        <taxon>Arthropoda</taxon>
        <taxon>Hexapoda</taxon>
        <taxon>Insecta</taxon>
        <taxon>Pterygota</taxon>
        <taxon>Neoptera</taxon>
        <taxon>Endopterygota</taxon>
        <taxon>Hymenoptera</taxon>
        <taxon>Apocrita</taxon>
        <taxon>Aculeata</taxon>
        <taxon>Apoidea</taxon>
        <taxon>Anthophila</taxon>
        <taxon>Apidae</taxon>
        <taxon>Melipona</taxon>
    </lineage>
</organism>
<dbReference type="Proteomes" id="UP000053105">
    <property type="component" value="Unassembled WGS sequence"/>
</dbReference>
<protein>
    <recommendedName>
        <fullName evidence="4">FMRFamide-related neuropeptide</fullName>
    </recommendedName>
</protein>
<name>A0A0M8ZZ52_9HYME</name>
<sequence>IILYSSICFLILNSKPKIIKMVSIRLVFTIIAVLFVLAVTVDAAYRKPPFNGSIFGKRSNTITDYEITSRAMSSICETVSETCNAWLVRQDSN</sequence>
<feature type="transmembrane region" description="Helical" evidence="1">
    <location>
        <begin position="22"/>
        <end position="45"/>
    </location>
</feature>
<evidence type="ECO:0000313" key="3">
    <source>
        <dbReference type="Proteomes" id="UP000053105"/>
    </source>
</evidence>
<evidence type="ECO:0008006" key="4">
    <source>
        <dbReference type="Google" id="ProtNLM"/>
    </source>
</evidence>
<dbReference type="EMBL" id="KQ435818">
    <property type="protein sequence ID" value="KOX72529.1"/>
    <property type="molecule type" value="Genomic_DNA"/>
</dbReference>
<dbReference type="OrthoDB" id="8190180at2759"/>
<dbReference type="AlphaFoldDB" id="A0A0M8ZZ52"/>
<keyword evidence="1" id="KW-1133">Transmembrane helix</keyword>
<dbReference type="STRING" id="166423.A0A0M8ZZ52"/>
<keyword evidence="1" id="KW-0472">Membrane</keyword>
<evidence type="ECO:0000256" key="1">
    <source>
        <dbReference type="SAM" id="Phobius"/>
    </source>
</evidence>
<reference evidence="2 3" key="1">
    <citation type="submission" date="2015-07" db="EMBL/GenBank/DDBJ databases">
        <title>The genome of Melipona quadrifasciata.</title>
        <authorList>
            <person name="Pan H."/>
            <person name="Kapheim K."/>
        </authorList>
    </citation>
    <scope>NUCLEOTIDE SEQUENCE [LARGE SCALE GENOMIC DNA]</scope>
    <source>
        <strain evidence="2">0111107301</strain>
        <tissue evidence="2">Whole body</tissue>
    </source>
</reference>
<evidence type="ECO:0000313" key="2">
    <source>
        <dbReference type="EMBL" id="KOX72529.1"/>
    </source>
</evidence>
<keyword evidence="1" id="KW-0812">Transmembrane</keyword>
<feature type="non-terminal residue" evidence="2">
    <location>
        <position position="1"/>
    </location>
</feature>
<keyword evidence="3" id="KW-1185">Reference proteome</keyword>